<gene>
    <name evidence="2" type="ORF">SAMN05216277_1181</name>
</gene>
<evidence type="ECO:0000313" key="2">
    <source>
        <dbReference type="EMBL" id="SFQ06706.1"/>
    </source>
</evidence>
<feature type="compositionally biased region" description="Polar residues" evidence="1">
    <location>
        <begin position="12"/>
        <end position="27"/>
    </location>
</feature>
<evidence type="ECO:0000313" key="3">
    <source>
        <dbReference type="Proteomes" id="UP000183769"/>
    </source>
</evidence>
<organism evidence="2 3">
    <name type="scientific">Halolamina pelagica</name>
    <dbReference type="NCBI Taxonomy" id="699431"/>
    <lineage>
        <taxon>Archaea</taxon>
        <taxon>Methanobacteriati</taxon>
        <taxon>Methanobacteriota</taxon>
        <taxon>Stenosarchaea group</taxon>
        <taxon>Halobacteria</taxon>
        <taxon>Halobacteriales</taxon>
        <taxon>Haloferacaceae</taxon>
    </lineage>
</organism>
<dbReference type="EMBL" id="FOXI01000018">
    <property type="protein sequence ID" value="SFQ06706.1"/>
    <property type="molecule type" value="Genomic_DNA"/>
</dbReference>
<sequence length="27" mass="2581">PEMGSIDAGDSEGSSPAGSQTPSDDAD</sequence>
<proteinExistence type="predicted"/>
<protein>
    <submittedName>
        <fullName evidence="2">Uncharacterized protein</fullName>
    </submittedName>
</protein>
<dbReference type="AlphaFoldDB" id="A0A1I5VI93"/>
<name>A0A1I5VI93_9EURY</name>
<accession>A0A1I5VI93</accession>
<keyword evidence="3" id="KW-1185">Reference proteome</keyword>
<dbReference type="Proteomes" id="UP000183769">
    <property type="component" value="Unassembled WGS sequence"/>
</dbReference>
<evidence type="ECO:0000256" key="1">
    <source>
        <dbReference type="SAM" id="MobiDB-lite"/>
    </source>
</evidence>
<feature type="region of interest" description="Disordered" evidence="1">
    <location>
        <begin position="1"/>
        <end position="27"/>
    </location>
</feature>
<reference evidence="3" key="1">
    <citation type="submission" date="2016-10" db="EMBL/GenBank/DDBJ databases">
        <authorList>
            <person name="Varghese N."/>
            <person name="Submissions S."/>
        </authorList>
    </citation>
    <scope>NUCLEOTIDE SEQUENCE [LARGE SCALE GENOMIC DNA]</scope>
    <source>
        <strain evidence="3">CGMCC 1.10329</strain>
    </source>
</reference>
<feature type="non-terminal residue" evidence="2">
    <location>
        <position position="1"/>
    </location>
</feature>